<feature type="chain" id="PRO_5037823754" description="Penicillin-binding protein transpeptidase domain-containing protein" evidence="1">
    <location>
        <begin position="28"/>
        <end position="295"/>
    </location>
</feature>
<dbReference type="InterPro" id="IPR001460">
    <property type="entry name" value="PCN-bd_Tpept"/>
</dbReference>
<accession>A0A917GQY0</accession>
<dbReference type="RefSeq" id="WP_068812247.1">
    <property type="nucleotide sequence ID" value="NZ_BMIY01000004.1"/>
</dbReference>
<dbReference type="SUPFAM" id="SSF56601">
    <property type="entry name" value="beta-lactamase/transpeptidase-like"/>
    <property type="match status" value="1"/>
</dbReference>
<name>A0A917GQY0_9GAMM</name>
<organism evidence="3 4">
    <name type="scientific">Pseudohongiella nitratireducens</name>
    <dbReference type="NCBI Taxonomy" id="1768907"/>
    <lineage>
        <taxon>Bacteria</taxon>
        <taxon>Pseudomonadati</taxon>
        <taxon>Pseudomonadota</taxon>
        <taxon>Gammaproteobacteria</taxon>
        <taxon>Pseudomonadales</taxon>
        <taxon>Pseudohongiellaceae</taxon>
        <taxon>Pseudohongiella</taxon>
    </lineage>
</organism>
<evidence type="ECO:0000259" key="2">
    <source>
        <dbReference type="Pfam" id="PF00905"/>
    </source>
</evidence>
<evidence type="ECO:0000313" key="4">
    <source>
        <dbReference type="Proteomes" id="UP000627715"/>
    </source>
</evidence>
<dbReference type="Gene3D" id="3.40.710.10">
    <property type="entry name" value="DD-peptidase/beta-lactamase superfamily"/>
    <property type="match status" value="1"/>
</dbReference>
<gene>
    <name evidence="3" type="ORF">GCM10011403_09220</name>
</gene>
<evidence type="ECO:0000313" key="3">
    <source>
        <dbReference type="EMBL" id="GGG54218.1"/>
    </source>
</evidence>
<dbReference type="EMBL" id="BMIY01000004">
    <property type="protein sequence ID" value="GGG54218.1"/>
    <property type="molecule type" value="Genomic_DNA"/>
</dbReference>
<dbReference type="AlphaFoldDB" id="A0A917GQY0"/>
<comment type="caution">
    <text evidence="3">The sequence shown here is derived from an EMBL/GenBank/DDBJ whole genome shotgun (WGS) entry which is preliminary data.</text>
</comment>
<protein>
    <recommendedName>
        <fullName evidence="2">Penicillin-binding protein transpeptidase domain-containing protein</fullName>
    </recommendedName>
</protein>
<reference evidence="3" key="2">
    <citation type="submission" date="2020-09" db="EMBL/GenBank/DDBJ databases">
        <authorList>
            <person name="Sun Q."/>
            <person name="Zhou Y."/>
        </authorList>
    </citation>
    <scope>NUCLEOTIDE SEQUENCE</scope>
    <source>
        <strain evidence="3">CGMCC 1.15425</strain>
    </source>
</reference>
<reference evidence="3" key="1">
    <citation type="journal article" date="2014" name="Int. J. Syst. Evol. Microbiol.">
        <title>Complete genome sequence of Corynebacterium casei LMG S-19264T (=DSM 44701T), isolated from a smear-ripened cheese.</title>
        <authorList>
            <consortium name="US DOE Joint Genome Institute (JGI-PGF)"/>
            <person name="Walter F."/>
            <person name="Albersmeier A."/>
            <person name="Kalinowski J."/>
            <person name="Ruckert C."/>
        </authorList>
    </citation>
    <scope>NUCLEOTIDE SEQUENCE</scope>
    <source>
        <strain evidence="3">CGMCC 1.15425</strain>
    </source>
</reference>
<keyword evidence="1" id="KW-0732">Signal</keyword>
<evidence type="ECO:0000256" key="1">
    <source>
        <dbReference type="SAM" id="SignalP"/>
    </source>
</evidence>
<dbReference type="GO" id="GO:0008658">
    <property type="term" value="F:penicillin binding"/>
    <property type="evidence" value="ECO:0007669"/>
    <property type="project" value="InterPro"/>
</dbReference>
<keyword evidence="4" id="KW-1185">Reference proteome</keyword>
<dbReference type="InterPro" id="IPR012338">
    <property type="entry name" value="Beta-lactam/transpept-like"/>
</dbReference>
<dbReference type="Pfam" id="PF00905">
    <property type="entry name" value="Transpeptidase"/>
    <property type="match status" value="1"/>
</dbReference>
<dbReference type="Proteomes" id="UP000627715">
    <property type="component" value="Unassembled WGS sequence"/>
</dbReference>
<proteinExistence type="predicted"/>
<feature type="domain" description="Penicillin-binding protein transpeptidase" evidence="2">
    <location>
        <begin position="48"/>
        <end position="264"/>
    </location>
</feature>
<sequence>MNRSLRYLFTCITLFAILATGANLLQAQERPDNLDSLDQILATSGYNGTMIIVNPESGQWLQGAYQNPDETLPPLDIDSAAIPASTFKIFSSLVALQESVVASAETIIPWDGVERSRPEINQDLTLADAFRYSAVPHYQGMVKTVGESRMQHWLDLAEYGNQNLDGGLTTFWLEGDLRITPRQQLTLLQSLNNLSLPFDTNVQQTVKNIMVNREESGVIIRGKTGLAVIGNGMNTGWWVGWTDNGSQIWYFATLLQASQNTMAETPEAQANFITARQAVTDKALRHLEILPPLSQ</sequence>
<feature type="signal peptide" evidence="1">
    <location>
        <begin position="1"/>
        <end position="27"/>
    </location>
</feature>
<dbReference type="OrthoDB" id="9762883at2"/>